<gene>
    <name evidence="2" type="ORF">AR438_06220</name>
</gene>
<dbReference type="STRING" id="452084.AR438_06220"/>
<reference evidence="2 3" key="1">
    <citation type="submission" date="2015-10" db="EMBL/GenBank/DDBJ databases">
        <title>Chryseobacterium aquaticum genome.</title>
        <authorList>
            <person name="Newman J.D."/>
            <person name="Ferguson M.B."/>
            <person name="Miller J.R."/>
        </authorList>
    </citation>
    <scope>NUCLEOTIDE SEQUENCE [LARGE SCALE GENOMIC DNA]</scope>
    <source>
        <strain evidence="2 3">KCTC 12483</strain>
    </source>
</reference>
<evidence type="ECO:0000313" key="3">
    <source>
        <dbReference type="Proteomes" id="UP000051682"/>
    </source>
</evidence>
<accession>A0A0Q3K9N3</accession>
<sequence length="176" mass="20332">MNILIQILSSVGFITAIIGVIYLLISIGKKMLYYPANVQQEALKKISKSFQIAGILIAISTICFLGGKQIIKFDFYYTLKHNKMINTEIDGIFFSENDLNGVFNNFEGTEGRNRCEHFRGFINLENNETIPIEIIRHCYEKNRYIIISKKYYMDADIGDIVTDKFDYIQKETINSQ</sequence>
<dbReference type="RefSeq" id="WP_056013228.1">
    <property type="nucleotide sequence ID" value="NZ_LLYZ01000004.1"/>
</dbReference>
<evidence type="ECO:0000256" key="1">
    <source>
        <dbReference type="SAM" id="Phobius"/>
    </source>
</evidence>
<dbReference type="EMBL" id="LLYZ01000004">
    <property type="protein sequence ID" value="KQK26363.1"/>
    <property type="molecule type" value="Genomic_DNA"/>
</dbReference>
<organism evidence="2 3">
    <name type="scientific">Chryseobacterium aquaticum</name>
    <dbReference type="NCBI Taxonomy" id="452084"/>
    <lineage>
        <taxon>Bacteria</taxon>
        <taxon>Pseudomonadati</taxon>
        <taxon>Bacteroidota</taxon>
        <taxon>Flavobacteriia</taxon>
        <taxon>Flavobacteriales</taxon>
        <taxon>Weeksellaceae</taxon>
        <taxon>Chryseobacterium group</taxon>
        <taxon>Chryseobacterium</taxon>
    </lineage>
</organism>
<feature type="transmembrane region" description="Helical" evidence="1">
    <location>
        <begin position="49"/>
        <end position="67"/>
    </location>
</feature>
<proteinExistence type="predicted"/>
<keyword evidence="3" id="KW-1185">Reference proteome</keyword>
<keyword evidence="1" id="KW-0812">Transmembrane</keyword>
<keyword evidence="1" id="KW-1133">Transmembrane helix</keyword>
<dbReference type="Proteomes" id="UP000051682">
    <property type="component" value="Unassembled WGS sequence"/>
</dbReference>
<dbReference type="AlphaFoldDB" id="A0A0Q3K9N3"/>
<protein>
    <submittedName>
        <fullName evidence="2">Uncharacterized protein</fullName>
    </submittedName>
</protein>
<dbReference type="OrthoDB" id="1258270at2"/>
<name>A0A0Q3K9N3_9FLAO</name>
<keyword evidence="1" id="KW-0472">Membrane</keyword>
<comment type="caution">
    <text evidence="2">The sequence shown here is derived from an EMBL/GenBank/DDBJ whole genome shotgun (WGS) entry which is preliminary data.</text>
</comment>
<evidence type="ECO:0000313" key="2">
    <source>
        <dbReference type="EMBL" id="KQK26363.1"/>
    </source>
</evidence>
<feature type="transmembrane region" description="Helical" evidence="1">
    <location>
        <begin position="6"/>
        <end position="28"/>
    </location>
</feature>